<evidence type="ECO:0000313" key="2">
    <source>
        <dbReference type="Proteomes" id="UP000466683"/>
    </source>
</evidence>
<keyword evidence="2" id="KW-1185">Reference proteome</keyword>
<gene>
    <name evidence="1" type="ORF">MBOE_38350</name>
</gene>
<organism evidence="1 2">
    <name type="scientific">Mycolicibacterium boenickei</name>
    <dbReference type="NCBI Taxonomy" id="146017"/>
    <lineage>
        <taxon>Bacteria</taxon>
        <taxon>Bacillati</taxon>
        <taxon>Actinomycetota</taxon>
        <taxon>Actinomycetes</taxon>
        <taxon>Mycobacteriales</taxon>
        <taxon>Mycobacteriaceae</taxon>
        <taxon>Mycolicibacterium</taxon>
    </lineage>
</organism>
<proteinExistence type="predicted"/>
<reference evidence="1 2" key="1">
    <citation type="journal article" date="2019" name="Emerg. Microbes Infect.">
        <title>Comprehensive subspecies identification of 175 nontuberculous mycobacteria species based on 7547 genomic profiles.</title>
        <authorList>
            <person name="Matsumoto Y."/>
            <person name="Kinjo T."/>
            <person name="Motooka D."/>
            <person name="Nabeya D."/>
            <person name="Jung N."/>
            <person name="Uechi K."/>
            <person name="Horii T."/>
            <person name="Iida T."/>
            <person name="Fujita J."/>
            <person name="Nakamura S."/>
        </authorList>
    </citation>
    <scope>NUCLEOTIDE SEQUENCE [LARGE SCALE GENOMIC DNA]</scope>
    <source>
        <strain evidence="1 2">JCM 15653</strain>
    </source>
</reference>
<name>A0ABN5ZGK9_9MYCO</name>
<evidence type="ECO:0000313" key="1">
    <source>
        <dbReference type="EMBL" id="BBX92186.1"/>
    </source>
</evidence>
<protein>
    <submittedName>
        <fullName evidence="1">Uncharacterized protein</fullName>
    </submittedName>
</protein>
<sequence length="80" mass="8633">MAGDVVGVEFDGVHRRGAGRRHGRDLLVELVGAAGGQHDNRPVGEPNREFDTDLAAAPENHHDTGIRASRVIHGSDYVLR</sequence>
<dbReference type="EMBL" id="AP022579">
    <property type="protein sequence ID" value="BBX92186.1"/>
    <property type="molecule type" value="Genomic_DNA"/>
</dbReference>
<accession>A0ABN5ZGK9</accession>
<dbReference type="Proteomes" id="UP000466683">
    <property type="component" value="Chromosome"/>
</dbReference>